<gene>
    <name evidence="2" type="ORF">FH972_009787</name>
</gene>
<evidence type="ECO:0000313" key="2">
    <source>
        <dbReference type="EMBL" id="KAE8037175.1"/>
    </source>
</evidence>
<reference evidence="2 3" key="1">
    <citation type="submission" date="2019-06" db="EMBL/GenBank/DDBJ databases">
        <title>A chromosomal-level reference genome of Carpinus fangiana (Coryloideae, Betulaceae).</title>
        <authorList>
            <person name="Yang X."/>
            <person name="Wang Z."/>
            <person name="Zhang L."/>
            <person name="Hao G."/>
            <person name="Liu J."/>
            <person name="Yang Y."/>
        </authorList>
    </citation>
    <scope>NUCLEOTIDE SEQUENCE [LARGE SCALE GENOMIC DNA]</scope>
    <source>
        <strain evidence="2">Cfa_2016G</strain>
        <tissue evidence="2">Leaf</tissue>
    </source>
</reference>
<feature type="region of interest" description="Disordered" evidence="1">
    <location>
        <begin position="116"/>
        <end position="151"/>
    </location>
</feature>
<evidence type="ECO:0000313" key="3">
    <source>
        <dbReference type="Proteomes" id="UP000327013"/>
    </source>
</evidence>
<sequence length="184" mass="20435">MDSDLFSLTEADICDILKEIYRDNGECFSTPIERKCPNGDLIQNPVDHHPAVESTASHDHLISSTSNPTSVESTPSHDHHLIYNPVDHHPAVDHQMDKQYSLVLLQLLVQLEQQNTPNRPNHQFPGPGGKNTAATSPDMAANRPDHQFEGGKNKADLVSKVLNDKLSLIDDDDIPRTNLLLPKL</sequence>
<protein>
    <submittedName>
        <fullName evidence="2">Uncharacterized protein</fullName>
    </submittedName>
</protein>
<keyword evidence="3" id="KW-1185">Reference proteome</keyword>
<proteinExistence type="predicted"/>
<name>A0A660KPH0_9ROSI</name>
<dbReference type="Proteomes" id="UP000327013">
    <property type="component" value="Chromosome 4"/>
</dbReference>
<dbReference type="AlphaFoldDB" id="A0A660KPH0"/>
<organism evidence="2 3">
    <name type="scientific">Carpinus fangiana</name>
    <dbReference type="NCBI Taxonomy" id="176857"/>
    <lineage>
        <taxon>Eukaryota</taxon>
        <taxon>Viridiplantae</taxon>
        <taxon>Streptophyta</taxon>
        <taxon>Embryophyta</taxon>
        <taxon>Tracheophyta</taxon>
        <taxon>Spermatophyta</taxon>
        <taxon>Magnoliopsida</taxon>
        <taxon>eudicotyledons</taxon>
        <taxon>Gunneridae</taxon>
        <taxon>Pentapetalae</taxon>
        <taxon>rosids</taxon>
        <taxon>fabids</taxon>
        <taxon>Fagales</taxon>
        <taxon>Betulaceae</taxon>
        <taxon>Carpinus</taxon>
    </lineage>
</organism>
<dbReference type="EMBL" id="CM017324">
    <property type="protein sequence ID" value="KAE8037175.1"/>
    <property type="molecule type" value="Genomic_DNA"/>
</dbReference>
<accession>A0A660KPH0</accession>
<evidence type="ECO:0000256" key="1">
    <source>
        <dbReference type="SAM" id="MobiDB-lite"/>
    </source>
</evidence>